<evidence type="ECO:0000313" key="2">
    <source>
        <dbReference type="Proteomes" id="UP000258309"/>
    </source>
</evidence>
<sequence>MIIEINIPWPSSIVQHETLIALWSFILAIPGQHALYTHADAFDVLHWTPTLSSQEIETNDAVGVDMRYVQKVRNKVPITVRVRVPVTVGGPASPASPGTATATATVSPGQQAAMTSTKPHLRHIVARM</sequence>
<accession>A0A3E2HT28</accession>
<gene>
    <name evidence="1" type="ORF">B7463_g287</name>
</gene>
<name>A0A3E2HT28_SCYLI</name>
<dbReference type="AlphaFoldDB" id="A0A3E2HT28"/>
<protein>
    <submittedName>
        <fullName evidence="1">Uncharacterized protein</fullName>
    </submittedName>
</protein>
<proteinExistence type="predicted"/>
<feature type="non-terminal residue" evidence="1">
    <location>
        <position position="128"/>
    </location>
</feature>
<reference evidence="1 2" key="1">
    <citation type="submission" date="2018-05" db="EMBL/GenBank/DDBJ databases">
        <title>Draft genome sequence of Scytalidium lignicola DSM 105466, a ubiquitous saprotrophic fungus.</title>
        <authorList>
            <person name="Buettner E."/>
            <person name="Gebauer A.M."/>
            <person name="Hofrichter M."/>
            <person name="Liers C."/>
            <person name="Kellner H."/>
        </authorList>
    </citation>
    <scope>NUCLEOTIDE SEQUENCE [LARGE SCALE GENOMIC DNA]</scope>
    <source>
        <strain evidence="1 2">DSM 105466</strain>
    </source>
</reference>
<keyword evidence="2" id="KW-1185">Reference proteome</keyword>
<feature type="non-terminal residue" evidence="1">
    <location>
        <position position="1"/>
    </location>
</feature>
<dbReference type="EMBL" id="NCSJ02000002">
    <property type="protein sequence ID" value="RFU36111.1"/>
    <property type="molecule type" value="Genomic_DNA"/>
</dbReference>
<dbReference type="OrthoDB" id="10606769at2759"/>
<comment type="caution">
    <text evidence="1">The sequence shown here is derived from an EMBL/GenBank/DDBJ whole genome shotgun (WGS) entry which is preliminary data.</text>
</comment>
<organism evidence="1 2">
    <name type="scientific">Scytalidium lignicola</name>
    <name type="common">Hyphomycete</name>
    <dbReference type="NCBI Taxonomy" id="5539"/>
    <lineage>
        <taxon>Eukaryota</taxon>
        <taxon>Fungi</taxon>
        <taxon>Dikarya</taxon>
        <taxon>Ascomycota</taxon>
        <taxon>Pezizomycotina</taxon>
        <taxon>Leotiomycetes</taxon>
        <taxon>Leotiomycetes incertae sedis</taxon>
        <taxon>Scytalidium</taxon>
    </lineage>
</organism>
<dbReference type="Proteomes" id="UP000258309">
    <property type="component" value="Unassembled WGS sequence"/>
</dbReference>
<evidence type="ECO:0000313" key="1">
    <source>
        <dbReference type="EMBL" id="RFU36111.1"/>
    </source>
</evidence>